<reference evidence="7 8" key="1">
    <citation type="submission" date="2023-08" db="EMBL/GenBank/DDBJ databases">
        <title>A Necator americanus chromosomal reference genome.</title>
        <authorList>
            <person name="Ilik V."/>
            <person name="Petrzelkova K.J."/>
            <person name="Pardy F."/>
            <person name="Fuh T."/>
            <person name="Niatou-Singa F.S."/>
            <person name="Gouil Q."/>
            <person name="Baker L."/>
            <person name="Ritchie M.E."/>
            <person name="Jex A.R."/>
            <person name="Gazzola D."/>
            <person name="Li H."/>
            <person name="Toshio Fujiwara R."/>
            <person name="Zhan B."/>
            <person name="Aroian R.V."/>
            <person name="Pafco B."/>
            <person name="Schwarz E.M."/>
        </authorList>
    </citation>
    <scope>NUCLEOTIDE SEQUENCE [LARGE SCALE GENOMIC DNA]</scope>
    <source>
        <strain evidence="7 8">Aroian</strain>
        <tissue evidence="7">Whole animal</tissue>
    </source>
</reference>
<dbReference type="Proteomes" id="UP001303046">
    <property type="component" value="Unassembled WGS sequence"/>
</dbReference>
<evidence type="ECO:0000259" key="6">
    <source>
        <dbReference type="PROSITE" id="PS50850"/>
    </source>
</evidence>
<dbReference type="CDD" id="cd17317">
    <property type="entry name" value="MFS_SLC22"/>
    <property type="match status" value="1"/>
</dbReference>
<dbReference type="EMBL" id="JAVFWL010000002">
    <property type="protein sequence ID" value="KAK6737118.1"/>
    <property type="molecule type" value="Genomic_DNA"/>
</dbReference>
<keyword evidence="2 5" id="KW-0812">Transmembrane</keyword>
<feature type="transmembrane region" description="Helical" evidence="5">
    <location>
        <begin position="284"/>
        <end position="305"/>
    </location>
</feature>
<feature type="transmembrane region" description="Helical" evidence="5">
    <location>
        <begin position="119"/>
        <end position="142"/>
    </location>
</feature>
<gene>
    <name evidence="7" type="primary">Necator_chrII.g7467</name>
    <name evidence="7" type="ORF">RB195_019673</name>
</gene>
<comment type="caution">
    <text evidence="7">The sequence shown here is derived from an EMBL/GenBank/DDBJ whole genome shotgun (WGS) entry which is preliminary data.</text>
</comment>
<dbReference type="Gene3D" id="1.20.1250.20">
    <property type="entry name" value="MFS general substrate transporter like domains"/>
    <property type="match status" value="1"/>
</dbReference>
<dbReference type="SUPFAM" id="SSF103473">
    <property type="entry name" value="MFS general substrate transporter"/>
    <property type="match status" value="1"/>
</dbReference>
<evidence type="ECO:0000256" key="1">
    <source>
        <dbReference type="ARBA" id="ARBA00004141"/>
    </source>
</evidence>
<name>A0ABR1CHT4_NECAM</name>
<evidence type="ECO:0000256" key="2">
    <source>
        <dbReference type="ARBA" id="ARBA00022692"/>
    </source>
</evidence>
<feature type="transmembrane region" description="Helical" evidence="5">
    <location>
        <begin position="317"/>
        <end position="338"/>
    </location>
</feature>
<feature type="transmembrane region" description="Helical" evidence="5">
    <location>
        <begin position="369"/>
        <end position="392"/>
    </location>
</feature>
<feature type="transmembrane region" description="Helical" evidence="5">
    <location>
        <begin position="178"/>
        <end position="199"/>
    </location>
</feature>
<keyword evidence="8" id="KW-1185">Reference proteome</keyword>
<feature type="transmembrane region" description="Helical" evidence="5">
    <location>
        <begin position="404"/>
        <end position="423"/>
    </location>
</feature>
<protein>
    <recommendedName>
        <fullName evidence="6">Major facilitator superfamily (MFS) profile domain-containing protein</fullName>
    </recommendedName>
</protein>
<feature type="transmembrane region" description="Helical" evidence="5">
    <location>
        <begin position="435"/>
        <end position="452"/>
    </location>
</feature>
<comment type="subcellular location">
    <subcellularLocation>
        <location evidence="1">Membrane</location>
        <topology evidence="1">Multi-pass membrane protein</topology>
    </subcellularLocation>
</comment>
<keyword evidence="4 5" id="KW-0472">Membrane</keyword>
<evidence type="ECO:0000313" key="8">
    <source>
        <dbReference type="Proteomes" id="UP001303046"/>
    </source>
</evidence>
<organism evidence="7 8">
    <name type="scientific">Necator americanus</name>
    <name type="common">Human hookworm</name>
    <dbReference type="NCBI Taxonomy" id="51031"/>
    <lineage>
        <taxon>Eukaryota</taxon>
        <taxon>Metazoa</taxon>
        <taxon>Ecdysozoa</taxon>
        <taxon>Nematoda</taxon>
        <taxon>Chromadorea</taxon>
        <taxon>Rhabditida</taxon>
        <taxon>Rhabditina</taxon>
        <taxon>Rhabditomorpha</taxon>
        <taxon>Strongyloidea</taxon>
        <taxon>Ancylostomatidae</taxon>
        <taxon>Bunostominae</taxon>
        <taxon>Necator</taxon>
    </lineage>
</organism>
<feature type="domain" description="Major facilitator superfamily (MFS) profile" evidence="6">
    <location>
        <begin position="37"/>
        <end position="458"/>
    </location>
</feature>
<dbReference type="InterPro" id="IPR036259">
    <property type="entry name" value="MFS_trans_sf"/>
</dbReference>
<accession>A0ABR1CHT4</accession>
<feature type="transmembrane region" description="Helical" evidence="5">
    <location>
        <begin position="35"/>
        <end position="56"/>
    </location>
</feature>
<evidence type="ECO:0000256" key="5">
    <source>
        <dbReference type="SAM" id="Phobius"/>
    </source>
</evidence>
<sequence length="477" mass="52875">MVTTRLTNEVLDNCTGLDIIRKPEDILDKLGTRHVGLIVAIVSCSFVWGFGALSIMSSAFTSIDCGNCTDTMVTVVSEFDLRGERSYLIEWSTSFFMIGNMIGGCTLSHAADRFGRRPIMLLCLTFQALSALLASLSTSVHIFSVCRLLQGTFYTGANLVAWVAAYENTHTDSRSFTTFLFGAAWVVGYSVTALIVYLSYTWRRLMITTSLSTLVFTVWCWKFVPETLHFLVSKRNTTRIHKWFMGIDYSPQNTDIANLLDRDNDSPSSQRSSFFHEIWNHKIFIVYCFIQLYLWTCDNFIYFGLSLYSTQLAGNTYANYLLMGLVELPAYVLGPISLEKFGRKVVVSGTHFLAAVCFLLPVFSEAGSWISLCCWLLGKFSISCSFMSLFVYASEIFPTPIRNVSVGLCSVLSRGGAIAAPYIRLLGSISATSPMFLLAALSFLAGALTCLLPETHRKPLPANISQAAPVSSDLLPS</sequence>
<evidence type="ECO:0000313" key="7">
    <source>
        <dbReference type="EMBL" id="KAK6737118.1"/>
    </source>
</evidence>
<dbReference type="Pfam" id="PF00083">
    <property type="entry name" value="Sugar_tr"/>
    <property type="match status" value="1"/>
</dbReference>
<feature type="transmembrane region" description="Helical" evidence="5">
    <location>
        <begin position="345"/>
        <end position="363"/>
    </location>
</feature>
<evidence type="ECO:0000256" key="3">
    <source>
        <dbReference type="ARBA" id="ARBA00022989"/>
    </source>
</evidence>
<dbReference type="InterPro" id="IPR020846">
    <property type="entry name" value="MFS_dom"/>
</dbReference>
<evidence type="ECO:0000256" key="4">
    <source>
        <dbReference type="ARBA" id="ARBA00023136"/>
    </source>
</evidence>
<proteinExistence type="predicted"/>
<feature type="transmembrane region" description="Helical" evidence="5">
    <location>
        <begin position="88"/>
        <end position="107"/>
    </location>
</feature>
<dbReference type="InterPro" id="IPR005828">
    <property type="entry name" value="MFS_sugar_transport-like"/>
</dbReference>
<dbReference type="PROSITE" id="PS50850">
    <property type="entry name" value="MFS"/>
    <property type="match status" value="1"/>
</dbReference>
<dbReference type="PANTHER" id="PTHR24064">
    <property type="entry name" value="SOLUTE CARRIER FAMILY 22 MEMBER"/>
    <property type="match status" value="1"/>
</dbReference>
<keyword evidence="3 5" id="KW-1133">Transmembrane helix</keyword>